<evidence type="ECO:0000313" key="8">
    <source>
        <dbReference type="EMBL" id="WJZ85291.1"/>
    </source>
</evidence>
<comment type="subcellular location">
    <subcellularLocation>
        <location evidence="1">Nucleus</location>
    </subcellularLocation>
</comment>
<gene>
    <name evidence="8" type="ORF">VitviT2T_004836</name>
</gene>
<protein>
    <recommendedName>
        <fullName evidence="7">WRKY domain-containing protein</fullName>
    </recommendedName>
</protein>
<dbReference type="InterPro" id="IPR044810">
    <property type="entry name" value="WRKY_plant"/>
</dbReference>
<feature type="region of interest" description="Disordered" evidence="6">
    <location>
        <begin position="54"/>
        <end position="77"/>
    </location>
</feature>
<evidence type="ECO:0000256" key="3">
    <source>
        <dbReference type="ARBA" id="ARBA00023125"/>
    </source>
</evidence>
<feature type="domain" description="WRKY" evidence="7">
    <location>
        <begin position="98"/>
        <end position="157"/>
    </location>
</feature>
<dbReference type="Gene3D" id="2.20.25.80">
    <property type="entry name" value="WRKY domain"/>
    <property type="match status" value="1"/>
</dbReference>
<evidence type="ECO:0000256" key="5">
    <source>
        <dbReference type="ARBA" id="ARBA00023242"/>
    </source>
</evidence>
<reference evidence="8 9" key="1">
    <citation type="journal article" date="2023" name="Hortic Res">
        <title>The complete reference genome for grapevine (Vitis vinifera L.) genetics and breeding.</title>
        <authorList>
            <person name="Shi X."/>
            <person name="Cao S."/>
            <person name="Wang X."/>
            <person name="Huang S."/>
            <person name="Wang Y."/>
            <person name="Liu Z."/>
            <person name="Liu W."/>
            <person name="Leng X."/>
            <person name="Peng Y."/>
            <person name="Wang N."/>
            <person name="Wang Y."/>
            <person name="Ma Z."/>
            <person name="Xu X."/>
            <person name="Zhang F."/>
            <person name="Xue H."/>
            <person name="Zhong H."/>
            <person name="Wang Y."/>
            <person name="Zhang K."/>
            <person name="Velt A."/>
            <person name="Avia K."/>
            <person name="Holtgrawe D."/>
            <person name="Grimplet J."/>
            <person name="Matus J.T."/>
            <person name="Ware D."/>
            <person name="Wu X."/>
            <person name="Wang H."/>
            <person name="Liu C."/>
            <person name="Fang Y."/>
            <person name="Rustenholz C."/>
            <person name="Cheng Z."/>
            <person name="Xiao H."/>
            <person name="Zhou Y."/>
        </authorList>
    </citation>
    <scope>NUCLEOTIDE SEQUENCE [LARGE SCALE GENOMIC DNA]</scope>
    <source>
        <strain evidence="9">cv. Pinot noir / PN40024</strain>
        <tissue evidence="8">Leaf</tissue>
    </source>
</reference>
<feature type="compositionally biased region" description="Basic and acidic residues" evidence="6">
    <location>
        <begin position="66"/>
        <end position="76"/>
    </location>
</feature>
<evidence type="ECO:0000256" key="4">
    <source>
        <dbReference type="ARBA" id="ARBA00023163"/>
    </source>
</evidence>
<evidence type="ECO:0000313" key="9">
    <source>
        <dbReference type="Proteomes" id="UP001227230"/>
    </source>
</evidence>
<proteinExistence type="predicted"/>
<dbReference type="Pfam" id="PF03106">
    <property type="entry name" value="WRKY"/>
    <property type="match status" value="1"/>
</dbReference>
<dbReference type="EMBL" id="CP126651">
    <property type="protein sequence ID" value="WJZ85291.1"/>
    <property type="molecule type" value="Genomic_DNA"/>
</dbReference>
<accession>A0ABY9BR79</accession>
<name>A0ABY9BR79_VITVI</name>
<keyword evidence="2" id="KW-0805">Transcription regulation</keyword>
<dbReference type="SMART" id="SM00774">
    <property type="entry name" value="WRKY"/>
    <property type="match status" value="1"/>
</dbReference>
<keyword evidence="5" id="KW-0539">Nucleus</keyword>
<dbReference type="InterPro" id="IPR036576">
    <property type="entry name" value="WRKY_dom_sf"/>
</dbReference>
<dbReference type="SUPFAM" id="SSF118290">
    <property type="entry name" value="WRKY DNA-binding domain"/>
    <property type="match status" value="1"/>
</dbReference>
<evidence type="ECO:0000256" key="6">
    <source>
        <dbReference type="SAM" id="MobiDB-lite"/>
    </source>
</evidence>
<dbReference type="PANTHER" id="PTHR31429:SF38">
    <property type="entry name" value="WRKY TRANSCRIPTION FACTOR 40-RELATED"/>
    <property type="match status" value="1"/>
</dbReference>
<evidence type="ECO:0000256" key="1">
    <source>
        <dbReference type="ARBA" id="ARBA00004123"/>
    </source>
</evidence>
<dbReference type="Proteomes" id="UP001227230">
    <property type="component" value="Chromosome 4"/>
</dbReference>
<dbReference type="InterPro" id="IPR003657">
    <property type="entry name" value="WRKY_dom"/>
</dbReference>
<sequence>MMAALDGGIRNHKVEVLKIELERLRKENEDLRLGLEIMGSKYEVLQAHLQKNMATISPDHGSSQDSNKRPRTEEVSVAKASQVFVRTNPKDKSLTVKDGFQWRKYGQKITKDNPSPRAYFRCSMAPQCPVKKKVQRCMEDSSILVATYEGAHNHEPPHDAPAGGSSYSPDSPIKGLVANFPCPTTVDPFQPTVTLDLTLSGTGTGTGQEKRRPQNFMEDYRKSNCGRVEEYVASLTKDTNFTLALAAAVARSITDQPKPTKA</sequence>
<keyword evidence="9" id="KW-1185">Reference proteome</keyword>
<evidence type="ECO:0000259" key="7">
    <source>
        <dbReference type="PROSITE" id="PS50811"/>
    </source>
</evidence>
<feature type="compositionally biased region" description="Polar residues" evidence="6">
    <location>
        <begin position="54"/>
        <end position="65"/>
    </location>
</feature>
<keyword evidence="3" id="KW-0238">DNA-binding</keyword>
<feature type="region of interest" description="Disordered" evidence="6">
    <location>
        <begin position="151"/>
        <end position="170"/>
    </location>
</feature>
<dbReference type="PANTHER" id="PTHR31429">
    <property type="entry name" value="WRKY TRANSCRIPTION FACTOR 36-RELATED"/>
    <property type="match status" value="1"/>
</dbReference>
<dbReference type="PROSITE" id="PS50811">
    <property type="entry name" value="WRKY"/>
    <property type="match status" value="1"/>
</dbReference>
<keyword evidence="4" id="KW-0804">Transcription</keyword>
<evidence type="ECO:0000256" key="2">
    <source>
        <dbReference type="ARBA" id="ARBA00023015"/>
    </source>
</evidence>
<organism evidence="8 9">
    <name type="scientific">Vitis vinifera</name>
    <name type="common">Grape</name>
    <dbReference type="NCBI Taxonomy" id="29760"/>
    <lineage>
        <taxon>Eukaryota</taxon>
        <taxon>Viridiplantae</taxon>
        <taxon>Streptophyta</taxon>
        <taxon>Embryophyta</taxon>
        <taxon>Tracheophyta</taxon>
        <taxon>Spermatophyta</taxon>
        <taxon>Magnoliopsida</taxon>
        <taxon>eudicotyledons</taxon>
        <taxon>Gunneridae</taxon>
        <taxon>Pentapetalae</taxon>
        <taxon>rosids</taxon>
        <taxon>Vitales</taxon>
        <taxon>Vitaceae</taxon>
        <taxon>Viteae</taxon>
        <taxon>Vitis</taxon>
    </lineage>
</organism>